<dbReference type="EMBL" id="BNJG01000003">
    <property type="protein sequence ID" value="GHO58461.1"/>
    <property type="molecule type" value="Genomic_DNA"/>
</dbReference>
<feature type="transmembrane region" description="Helical" evidence="7">
    <location>
        <begin position="73"/>
        <end position="95"/>
    </location>
</feature>
<evidence type="ECO:0000256" key="6">
    <source>
        <dbReference type="ARBA" id="ARBA00023136"/>
    </source>
</evidence>
<dbReference type="InterPro" id="IPR050256">
    <property type="entry name" value="Glycosyltransferase_2"/>
</dbReference>
<organism evidence="8 9">
    <name type="scientific">Ktedonobacter robiniae</name>
    <dbReference type="NCBI Taxonomy" id="2778365"/>
    <lineage>
        <taxon>Bacteria</taxon>
        <taxon>Bacillati</taxon>
        <taxon>Chloroflexota</taxon>
        <taxon>Ktedonobacteria</taxon>
        <taxon>Ktedonobacterales</taxon>
        <taxon>Ktedonobacteraceae</taxon>
        <taxon>Ktedonobacter</taxon>
    </lineage>
</organism>
<keyword evidence="3" id="KW-0808">Transferase</keyword>
<evidence type="ECO:0000256" key="3">
    <source>
        <dbReference type="ARBA" id="ARBA00022679"/>
    </source>
</evidence>
<proteinExistence type="predicted"/>
<evidence type="ECO:0000256" key="5">
    <source>
        <dbReference type="ARBA" id="ARBA00022989"/>
    </source>
</evidence>
<evidence type="ECO:0000313" key="8">
    <source>
        <dbReference type="EMBL" id="GHO58461.1"/>
    </source>
</evidence>
<keyword evidence="9" id="KW-1185">Reference proteome</keyword>
<comment type="subcellular location">
    <subcellularLocation>
        <location evidence="1">Membrane</location>
        <topology evidence="1">Multi-pass membrane protein</topology>
    </subcellularLocation>
</comment>
<accession>A0ABQ3UZZ8</accession>
<gene>
    <name evidence="8" type="ORF">KSB_69360</name>
</gene>
<evidence type="ECO:0000313" key="9">
    <source>
        <dbReference type="Proteomes" id="UP000654345"/>
    </source>
</evidence>
<evidence type="ECO:0000256" key="1">
    <source>
        <dbReference type="ARBA" id="ARBA00004141"/>
    </source>
</evidence>
<name>A0ABQ3UZZ8_9CHLR</name>
<dbReference type="PANTHER" id="PTHR48090:SF1">
    <property type="entry name" value="PROPHAGE BACTOPRENOL GLUCOSYL TRANSFERASE HOMOLOG"/>
    <property type="match status" value="1"/>
</dbReference>
<protein>
    <submittedName>
        <fullName evidence="8">Uncharacterized protein</fullName>
    </submittedName>
</protein>
<comment type="caution">
    <text evidence="8">The sequence shown here is derived from an EMBL/GenBank/DDBJ whole genome shotgun (WGS) entry which is preliminary data.</text>
</comment>
<keyword evidence="4 7" id="KW-0812">Transmembrane</keyword>
<keyword evidence="2" id="KW-0328">Glycosyltransferase</keyword>
<keyword evidence="5 7" id="KW-1133">Transmembrane helix</keyword>
<keyword evidence="6 7" id="KW-0472">Membrane</keyword>
<evidence type="ECO:0000256" key="7">
    <source>
        <dbReference type="SAM" id="Phobius"/>
    </source>
</evidence>
<dbReference type="PANTHER" id="PTHR48090">
    <property type="entry name" value="UNDECAPRENYL-PHOSPHATE 4-DEOXY-4-FORMAMIDO-L-ARABINOSE TRANSFERASE-RELATED"/>
    <property type="match status" value="1"/>
</dbReference>
<dbReference type="Proteomes" id="UP000654345">
    <property type="component" value="Unassembled WGS sequence"/>
</dbReference>
<evidence type="ECO:0000256" key="4">
    <source>
        <dbReference type="ARBA" id="ARBA00022692"/>
    </source>
</evidence>
<reference evidence="8 9" key="1">
    <citation type="journal article" date="2021" name="Int. J. Syst. Evol. Microbiol.">
        <title>Reticulibacter mediterranei gen. nov., sp. nov., within the new family Reticulibacteraceae fam. nov., and Ktedonospora formicarum gen. nov., sp. nov., Ktedonobacter robiniae sp. nov., Dictyobacter formicarum sp. nov. and Dictyobacter arantiisoli sp. nov., belonging to the class Ktedonobacteria.</title>
        <authorList>
            <person name="Yabe S."/>
            <person name="Zheng Y."/>
            <person name="Wang C.M."/>
            <person name="Sakai Y."/>
            <person name="Abe K."/>
            <person name="Yokota A."/>
            <person name="Donadio S."/>
            <person name="Cavaletti L."/>
            <person name="Monciardini P."/>
        </authorList>
    </citation>
    <scope>NUCLEOTIDE SEQUENCE [LARGE SCALE GENOMIC DNA]</scope>
    <source>
        <strain evidence="8 9">SOSP1-30</strain>
    </source>
</reference>
<sequence>MTRLTSVPIPQDTGNFCLLDRQVVDVLVSMPEHHRFMRGLSVWVGFRQVFVPYECEERFAGVIKYSLRKMLTLSFSGTLASILVGLCFLLGYQAISIHR</sequence>
<evidence type="ECO:0000256" key="2">
    <source>
        <dbReference type="ARBA" id="ARBA00022676"/>
    </source>
</evidence>